<dbReference type="GO" id="GO:0004784">
    <property type="term" value="F:superoxide dismutase activity"/>
    <property type="evidence" value="ECO:0007669"/>
    <property type="project" value="UniProtKB-EC"/>
</dbReference>
<dbReference type="GO" id="GO:0005737">
    <property type="term" value="C:cytoplasm"/>
    <property type="evidence" value="ECO:0007669"/>
    <property type="project" value="TreeGrafter"/>
</dbReference>
<reference evidence="9 10" key="1">
    <citation type="journal article" date="2015" name="Genome Biol. Evol.">
        <title>Phylogenomic analyses indicate that early fungi evolved digesting cell walls of algal ancestors of land plants.</title>
        <authorList>
            <person name="Chang Y."/>
            <person name="Wang S."/>
            <person name="Sekimoto S."/>
            <person name="Aerts A.L."/>
            <person name="Choi C."/>
            <person name="Clum A."/>
            <person name="LaButti K.M."/>
            <person name="Lindquist E.A."/>
            <person name="Yee Ngan C."/>
            <person name="Ohm R.A."/>
            <person name="Salamov A.A."/>
            <person name="Grigoriev I.V."/>
            <person name="Spatafora J.W."/>
            <person name="Berbee M.L."/>
        </authorList>
    </citation>
    <scope>NUCLEOTIDE SEQUENCE [LARGE SCALE GENOMIC DNA]</scope>
    <source>
        <strain evidence="9 10">NRRL 1564</strain>
    </source>
</reference>
<evidence type="ECO:0000256" key="1">
    <source>
        <dbReference type="ARBA" id="ARBA00008714"/>
    </source>
</evidence>
<dbReference type="EMBL" id="KZ303487">
    <property type="protein sequence ID" value="PIA19241.1"/>
    <property type="molecule type" value="Genomic_DNA"/>
</dbReference>
<accession>A0A2G5BJS7</accession>
<dbReference type="AlphaFoldDB" id="A0A2G5BJS7"/>
<dbReference type="InterPro" id="IPR019831">
    <property type="entry name" value="Mn/Fe_SOD_N"/>
</dbReference>
<name>A0A2G5BJS7_COERN</name>
<dbReference type="InterPro" id="IPR001189">
    <property type="entry name" value="Mn/Fe_SOD"/>
</dbReference>
<dbReference type="Gene3D" id="3.55.40.20">
    <property type="entry name" value="Iron/manganese superoxide dismutase, C-terminal domain"/>
    <property type="match status" value="1"/>
</dbReference>
<comment type="catalytic activity">
    <reaction evidence="6">
        <text>2 superoxide + 2 H(+) = H2O2 + O2</text>
        <dbReference type="Rhea" id="RHEA:20696"/>
        <dbReference type="ChEBI" id="CHEBI:15378"/>
        <dbReference type="ChEBI" id="CHEBI:15379"/>
        <dbReference type="ChEBI" id="CHEBI:16240"/>
        <dbReference type="ChEBI" id="CHEBI:18421"/>
        <dbReference type="EC" id="1.15.1.1"/>
    </reaction>
</comment>
<keyword evidence="4 6" id="KW-0560">Oxidoreductase</keyword>
<dbReference type="Pfam" id="PF00081">
    <property type="entry name" value="Sod_Fe_N"/>
    <property type="match status" value="1"/>
</dbReference>
<dbReference type="STRING" id="763665.A0A2G5BJS7"/>
<comment type="function">
    <text evidence="6">Destroys radicals which are normally produced within the cells and which are toxic to biological systems.</text>
</comment>
<dbReference type="Gene3D" id="1.10.287.990">
    <property type="entry name" value="Fe,Mn superoxide dismutase (SOD) domain"/>
    <property type="match status" value="1"/>
</dbReference>
<proteinExistence type="inferred from homology"/>
<dbReference type="OrthoDB" id="275227at2759"/>
<evidence type="ECO:0000256" key="2">
    <source>
        <dbReference type="ARBA" id="ARBA00012682"/>
    </source>
</evidence>
<feature type="domain" description="Manganese/iron superoxide dismutase C-terminal" evidence="8">
    <location>
        <begin position="202"/>
        <end position="244"/>
    </location>
</feature>
<dbReference type="Pfam" id="PF02777">
    <property type="entry name" value="Sod_Fe_C"/>
    <property type="match status" value="2"/>
</dbReference>
<evidence type="ECO:0000313" key="9">
    <source>
        <dbReference type="EMBL" id="PIA19241.1"/>
    </source>
</evidence>
<evidence type="ECO:0000256" key="4">
    <source>
        <dbReference type="ARBA" id="ARBA00023002"/>
    </source>
</evidence>
<organism evidence="9 10">
    <name type="scientific">Coemansia reversa (strain ATCC 12441 / NRRL 1564)</name>
    <dbReference type="NCBI Taxonomy" id="763665"/>
    <lineage>
        <taxon>Eukaryota</taxon>
        <taxon>Fungi</taxon>
        <taxon>Fungi incertae sedis</taxon>
        <taxon>Zoopagomycota</taxon>
        <taxon>Kickxellomycotina</taxon>
        <taxon>Kickxellomycetes</taxon>
        <taxon>Kickxellales</taxon>
        <taxon>Kickxellaceae</taxon>
        <taxon>Coemansia</taxon>
    </lineage>
</organism>
<keyword evidence="3 6" id="KW-0479">Metal-binding</keyword>
<keyword evidence="10" id="KW-1185">Reference proteome</keyword>
<dbReference type="PANTHER" id="PTHR43595">
    <property type="entry name" value="37S RIBOSOMAL PROTEIN S26, MITOCHONDRIAL"/>
    <property type="match status" value="1"/>
</dbReference>
<feature type="domain" description="Manganese/iron superoxide dismutase N-terminal" evidence="7">
    <location>
        <begin position="28"/>
        <end position="109"/>
    </location>
</feature>
<evidence type="ECO:0000256" key="3">
    <source>
        <dbReference type="ARBA" id="ARBA00022723"/>
    </source>
</evidence>
<evidence type="ECO:0000256" key="5">
    <source>
        <dbReference type="ARBA" id="ARBA00037226"/>
    </source>
</evidence>
<feature type="domain" description="Manganese/iron superoxide dismutase C-terminal" evidence="8">
    <location>
        <begin position="117"/>
        <end position="175"/>
    </location>
</feature>
<dbReference type="EC" id="1.15.1.1" evidence="2 6"/>
<dbReference type="InterPro" id="IPR036314">
    <property type="entry name" value="SOD_C_sf"/>
</dbReference>
<comment type="function">
    <text evidence="5">Component of the mitochondrial ribosome (mitoribosome), a dedicated translation machinery responsible for the synthesis of mitochondrial genome-encoded proteins, including at least some of the essential transmembrane subunits of the mitochondrial respiratory chain. The mitoribosomes are attached to the mitochondrial inner membrane and translation products are cotranslationally integrated into the membrane.</text>
</comment>
<evidence type="ECO:0000259" key="7">
    <source>
        <dbReference type="Pfam" id="PF00081"/>
    </source>
</evidence>
<dbReference type="PIRSF" id="PIRSF000349">
    <property type="entry name" value="SODismutase"/>
    <property type="match status" value="1"/>
</dbReference>
<dbReference type="Proteomes" id="UP000242474">
    <property type="component" value="Unassembled WGS sequence"/>
</dbReference>
<dbReference type="SUPFAM" id="SSF46609">
    <property type="entry name" value="Fe,Mn superoxide dismutase (SOD), N-terminal domain"/>
    <property type="match status" value="1"/>
</dbReference>
<sequence length="256" mass="29007">MFRLSNRLRASARPIVQLTHKAMFHQRTALPYDATNGLEPFLTKPAVDFLYNKRLAQLIDNVNRMTGGTDHEGKSIYDVIYATAQNPTQAALLNNASQAWNIGFFLESLTPTYIEPRDSMKRDIAHHFGTFERFQSTFEQSALGLFGNGWTWLVVSSSGELAVMNTFNAVSPFTALPHGHKASRKGVSYASLSEKIDERPFVYATPILGLSMWQEAFIPDYAIDRESYVQNFWKCVNWSAVEERLSPMRSSLQPAW</sequence>
<dbReference type="SUPFAM" id="SSF54719">
    <property type="entry name" value="Fe,Mn superoxide dismutase (SOD), C-terminal domain"/>
    <property type="match status" value="1"/>
</dbReference>
<gene>
    <name evidence="9" type="ORF">COEREDRAFT_58055</name>
</gene>
<comment type="similarity">
    <text evidence="1 6">Belongs to the iron/manganese superoxide dismutase family.</text>
</comment>
<evidence type="ECO:0000313" key="10">
    <source>
        <dbReference type="Proteomes" id="UP000242474"/>
    </source>
</evidence>
<dbReference type="GO" id="GO:0046872">
    <property type="term" value="F:metal ion binding"/>
    <property type="evidence" value="ECO:0007669"/>
    <property type="project" value="UniProtKB-KW"/>
</dbReference>
<protein>
    <recommendedName>
        <fullName evidence="2 6">Superoxide dismutase</fullName>
        <ecNumber evidence="2 6">1.15.1.1</ecNumber>
    </recommendedName>
</protein>
<evidence type="ECO:0000256" key="6">
    <source>
        <dbReference type="RuleBase" id="RU000414"/>
    </source>
</evidence>
<dbReference type="InterPro" id="IPR019832">
    <property type="entry name" value="Mn/Fe_SOD_C"/>
</dbReference>
<dbReference type="InterPro" id="IPR036324">
    <property type="entry name" value="Mn/Fe_SOD_N_sf"/>
</dbReference>
<evidence type="ECO:0000259" key="8">
    <source>
        <dbReference type="Pfam" id="PF02777"/>
    </source>
</evidence>
<dbReference type="PANTHER" id="PTHR43595:SF2">
    <property type="entry name" value="SMALL RIBOSOMAL SUBUNIT PROTEIN MS42"/>
    <property type="match status" value="1"/>
</dbReference>